<evidence type="ECO:0000256" key="7">
    <source>
        <dbReference type="SAM" id="Coils"/>
    </source>
</evidence>
<dbReference type="PANTHER" id="PTHR11638">
    <property type="entry name" value="ATP-DEPENDENT CLP PROTEASE"/>
    <property type="match status" value="1"/>
</dbReference>
<dbReference type="InterPro" id="IPR027417">
    <property type="entry name" value="P-loop_NTPase"/>
</dbReference>
<dbReference type="GO" id="GO:0034605">
    <property type="term" value="P:cellular response to heat"/>
    <property type="evidence" value="ECO:0007669"/>
    <property type="project" value="TreeGrafter"/>
</dbReference>
<dbReference type="InterPro" id="IPR019489">
    <property type="entry name" value="Clp_ATPase_C"/>
</dbReference>
<evidence type="ECO:0000256" key="2">
    <source>
        <dbReference type="ARBA" id="ARBA00022741"/>
    </source>
</evidence>
<dbReference type="Pfam" id="PF00004">
    <property type="entry name" value="AAA"/>
    <property type="match status" value="1"/>
</dbReference>
<keyword evidence="7" id="KW-0175">Coiled coil</keyword>
<dbReference type="Pfam" id="PF10431">
    <property type="entry name" value="ClpB_D2-small"/>
    <property type="match status" value="1"/>
</dbReference>
<keyword evidence="3 6" id="KW-0067">ATP-binding</keyword>
<evidence type="ECO:0000259" key="8">
    <source>
        <dbReference type="PROSITE" id="PS50151"/>
    </source>
</evidence>
<dbReference type="Proteomes" id="UP000002572">
    <property type="component" value="Chromosome"/>
</dbReference>
<feature type="domain" description="Clp R" evidence="9">
    <location>
        <begin position="2"/>
        <end position="145"/>
    </location>
</feature>
<dbReference type="PROSITE" id="PS00871">
    <property type="entry name" value="CLPAB_2"/>
    <property type="match status" value="1"/>
</dbReference>
<dbReference type="CDD" id="cd19499">
    <property type="entry name" value="RecA-like_ClpB_Hsp104-like"/>
    <property type="match status" value="1"/>
</dbReference>
<dbReference type="Gene3D" id="1.10.1780.10">
    <property type="entry name" value="Clp, N-terminal domain"/>
    <property type="match status" value="1"/>
</dbReference>
<reference evidence="10 11" key="1">
    <citation type="submission" date="2010-12" db="EMBL/GenBank/DDBJ databases">
        <title>Complete sequence of Desulfurispirillum indicum S5.</title>
        <authorList>
            <consortium name="US DOE Joint Genome Institute"/>
            <person name="Lucas S."/>
            <person name="Copeland A."/>
            <person name="Lapidus A."/>
            <person name="Cheng J.-F."/>
            <person name="Goodwin L."/>
            <person name="Pitluck S."/>
            <person name="Chertkov O."/>
            <person name="Held B."/>
            <person name="Detter J.C."/>
            <person name="Han C."/>
            <person name="Tapia R."/>
            <person name="Land M."/>
            <person name="Hauser L."/>
            <person name="Kyrpides N."/>
            <person name="Ivanova N."/>
            <person name="Mikhailova N."/>
            <person name="Haggblom M."/>
            <person name="Rauschenbach I."/>
            <person name="Bini E."/>
            <person name="Woyke T."/>
        </authorList>
    </citation>
    <scope>NUCLEOTIDE SEQUENCE [LARGE SCALE GENOMIC DNA]</scope>
    <source>
        <strain evidence="11">ATCC BAA-1389 / DSM 22839 / S5</strain>
    </source>
</reference>
<proteinExistence type="inferred from homology"/>
<dbReference type="Gene3D" id="1.10.8.60">
    <property type="match status" value="2"/>
</dbReference>
<dbReference type="InterPro" id="IPR041546">
    <property type="entry name" value="ClpA/ClpB_AAA_lid"/>
</dbReference>
<organism evidence="10 11">
    <name type="scientific">Desulfurispirillum indicum (strain ATCC BAA-1389 / DSM 22839 / S5)</name>
    <dbReference type="NCBI Taxonomy" id="653733"/>
    <lineage>
        <taxon>Bacteria</taxon>
        <taxon>Pseudomonadati</taxon>
        <taxon>Chrysiogenota</taxon>
        <taxon>Chrysiogenia</taxon>
        <taxon>Chrysiogenales</taxon>
        <taxon>Chrysiogenaceae</taxon>
        <taxon>Desulfurispirillum</taxon>
    </lineage>
</organism>
<dbReference type="GO" id="GO:0005524">
    <property type="term" value="F:ATP binding"/>
    <property type="evidence" value="ECO:0007669"/>
    <property type="project" value="UniProtKB-KW"/>
</dbReference>
<dbReference type="GO" id="GO:0005737">
    <property type="term" value="C:cytoplasm"/>
    <property type="evidence" value="ECO:0007669"/>
    <property type="project" value="TreeGrafter"/>
</dbReference>
<dbReference type="CDD" id="cd00009">
    <property type="entry name" value="AAA"/>
    <property type="match status" value="1"/>
</dbReference>
<evidence type="ECO:0000256" key="4">
    <source>
        <dbReference type="ARBA" id="ARBA00023186"/>
    </source>
</evidence>
<dbReference type="InterPro" id="IPR001270">
    <property type="entry name" value="ClpA/B"/>
</dbReference>
<dbReference type="Pfam" id="PF02861">
    <property type="entry name" value="Clp_N"/>
    <property type="match status" value="1"/>
</dbReference>
<dbReference type="AlphaFoldDB" id="E6W6J9"/>
<dbReference type="SUPFAM" id="SSF52540">
    <property type="entry name" value="P-loop containing nucleoside triphosphate hydrolases"/>
    <property type="match status" value="2"/>
</dbReference>
<dbReference type="PRINTS" id="PR00300">
    <property type="entry name" value="CLPPROTEASEA"/>
</dbReference>
<dbReference type="InParanoid" id="E6W6J9"/>
<dbReference type="PROSITE" id="PS51903">
    <property type="entry name" value="CLP_R"/>
    <property type="match status" value="1"/>
</dbReference>
<dbReference type="GO" id="GO:0016887">
    <property type="term" value="F:ATP hydrolysis activity"/>
    <property type="evidence" value="ECO:0007669"/>
    <property type="project" value="InterPro"/>
</dbReference>
<dbReference type="eggNOG" id="COG0542">
    <property type="taxonomic scope" value="Bacteria"/>
</dbReference>
<dbReference type="PROSITE" id="PS00870">
    <property type="entry name" value="CLPAB_1"/>
    <property type="match status" value="1"/>
</dbReference>
<sequence>MFEQFTERARRIIIIARQEAARLQQGSISTEHLLLGIIKDNGGIGVNVIKRMGININILKLEIEKYLPIGRNTIMDADIPFSAQSKKVLEYAVEEAKLTNQNYVADEHILIGLMREQKGKAYDILSAMGLSLPHIREEINRVIAGRPDLDSMNRTIQSRKAPTPTLDEFGRDLTKLAAEGRLDPVIGRDSVIERVIQVLCRRTKNNPVLIGEPGVGKTAIAEGLAQRIASRDIPEILASKRLISLNLGMLVAGTKYRGQFEERMKNIMREITENDNVIIFIDEIHTLIGAGAAEGSIDASNMLKPSLSRGEIQCIGATTLAEYRKYFEKDAPLERRFQTVLVSEPSDDDTVEILKGLRERYEKHHHVRITDPAIVAAISLSTRYITNKFLPDKAIDVIDEACARARIYKVILPDNLKKMESRSQQLREEQKDAIGKQDFETAAKLRDEQEKLIIRLEKEKLEWKKEQEKIEPVIGEEDIASVVSLMTGIPLQKLQERETQKLLSLEDELHKRMVGQDEGVKAVAKAIRRSRVGLQSATKPIGAFLFLGPTGVGKTELAKSLAEHLFDNEDALVRFDMSEYMEKHSVSRLVGAPPGYVGYEEGGQLTEKVRRRPYSVILLDEIEKAHPEIFNILLQIFDDGRLTDSYGHVVDFRNTIIIMTSNAGARMIGADKQMGFGKDATRSHSVIDFDRMKENVMGEVRRIFSPELINRIDEIVVFHPLEESHLRQILHLLLETMNRRLKDRQLRLQLTDEACDFLLQKGYDKIYGARPLKRVMQKFVEDTLAEELLRGKFKNRKNLKITVENDQVKFK</sequence>
<dbReference type="SUPFAM" id="SSF81923">
    <property type="entry name" value="Double Clp-N motif"/>
    <property type="match status" value="1"/>
</dbReference>
<accession>E6W6J9</accession>
<evidence type="ECO:0000313" key="11">
    <source>
        <dbReference type="Proteomes" id="UP000002572"/>
    </source>
</evidence>
<evidence type="ECO:0000256" key="5">
    <source>
        <dbReference type="PROSITE-ProRule" id="PRU01251"/>
    </source>
</evidence>
<feature type="coiled-coil region" evidence="7">
    <location>
        <begin position="416"/>
        <end position="466"/>
    </location>
</feature>
<dbReference type="OrthoDB" id="9803641at2"/>
<dbReference type="InterPro" id="IPR003593">
    <property type="entry name" value="AAA+_ATPase"/>
</dbReference>
<evidence type="ECO:0000259" key="9">
    <source>
        <dbReference type="PROSITE" id="PS51903"/>
    </source>
</evidence>
<dbReference type="Pfam" id="PF17871">
    <property type="entry name" value="AAA_lid_9"/>
    <property type="match status" value="1"/>
</dbReference>
<evidence type="ECO:0000256" key="1">
    <source>
        <dbReference type="ARBA" id="ARBA00022737"/>
    </source>
</evidence>
<feature type="domain" description="UVR" evidence="8">
    <location>
        <begin position="420"/>
        <end position="455"/>
    </location>
</feature>
<gene>
    <name evidence="10" type="ordered locus">Selin_0243</name>
</gene>
<dbReference type="PANTHER" id="PTHR11638:SF18">
    <property type="entry name" value="HEAT SHOCK PROTEIN 104"/>
    <property type="match status" value="1"/>
</dbReference>
<dbReference type="InterPro" id="IPR004176">
    <property type="entry name" value="Clp_R_N"/>
</dbReference>
<name>E6W6J9_DESIS</name>
<keyword evidence="4 6" id="KW-0143">Chaperone</keyword>
<comment type="similarity">
    <text evidence="6">Belongs to the ClpA/ClpB family.</text>
</comment>
<dbReference type="RefSeq" id="WP_013504888.1">
    <property type="nucleotide sequence ID" value="NC_014836.1"/>
</dbReference>
<dbReference type="PROSITE" id="PS50151">
    <property type="entry name" value="UVR"/>
    <property type="match status" value="1"/>
</dbReference>
<protein>
    <submittedName>
        <fullName evidence="10">ATPase AAA-2 domain protein</fullName>
    </submittedName>
</protein>
<dbReference type="EMBL" id="CP002432">
    <property type="protein sequence ID" value="ADU64999.1"/>
    <property type="molecule type" value="Genomic_DNA"/>
</dbReference>
<dbReference type="InterPro" id="IPR050130">
    <property type="entry name" value="ClpA_ClpB"/>
</dbReference>
<dbReference type="SMART" id="SM00382">
    <property type="entry name" value="AAA"/>
    <property type="match status" value="2"/>
</dbReference>
<dbReference type="KEGG" id="din:Selin_0243"/>
<dbReference type="FunFam" id="3.40.50.300:FF:000010">
    <property type="entry name" value="Chaperone clpB 1, putative"/>
    <property type="match status" value="1"/>
</dbReference>
<keyword evidence="2 6" id="KW-0547">Nucleotide-binding</keyword>
<dbReference type="InterPro" id="IPR018368">
    <property type="entry name" value="ClpA/B_CS1"/>
</dbReference>
<evidence type="ECO:0000256" key="6">
    <source>
        <dbReference type="RuleBase" id="RU004432"/>
    </source>
</evidence>
<evidence type="ECO:0000313" key="10">
    <source>
        <dbReference type="EMBL" id="ADU64999.1"/>
    </source>
</evidence>
<keyword evidence="1 5" id="KW-0677">Repeat</keyword>
<dbReference type="HOGENOM" id="CLU_005070_4_1_0"/>
<dbReference type="Gene3D" id="4.10.860.10">
    <property type="entry name" value="UVR domain"/>
    <property type="match status" value="1"/>
</dbReference>
<dbReference type="InterPro" id="IPR028299">
    <property type="entry name" value="ClpA/B_CS2"/>
</dbReference>
<dbReference type="InterPro" id="IPR036628">
    <property type="entry name" value="Clp_N_dom_sf"/>
</dbReference>
<dbReference type="InterPro" id="IPR001943">
    <property type="entry name" value="UVR_dom"/>
</dbReference>
<evidence type="ECO:0000256" key="3">
    <source>
        <dbReference type="ARBA" id="ARBA00022840"/>
    </source>
</evidence>
<dbReference type="Pfam" id="PF07724">
    <property type="entry name" value="AAA_2"/>
    <property type="match status" value="1"/>
</dbReference>
<dbReference type="FunFam" id="3.40.50.300:FF:000025">
    <property type="entry name" value="ATP-dependent Clp protease subunit"/>
    <property type="match status" value="1"/>
</dbReference>
<dbReference type="InterPro" id="IPR003959">
    <property type="entry name" value="ATPase_AAA_core"/>
</dbReference>
<dbReference type="STRING" id="653733.Selin_0243"/>
<dbReference type="SMART" id="SM01086">
    <property type="entry name" value="ClpB_D2-small"/>
    <property type="match status" value="1"/>
</dbReference>
<dbReference type="Gene3D" id="3.40.50.300">
    <property type="entry name" value="P-loop containing nucleotide triphosphate hydrolases"/>
    <property type="match status" value="2"/>
</dbReference>
<keyword evidence="11" id="KW-1185">Reference proteome</keyword>